<gene>
    <name evidence="2" type="ORF">GCM10009839_32820</name>
</gene>
<protein>
    <submittedName>
        <fullName evidence="2">Uncharacterized protein</fullName>
    </submittedName>
</protein>
<feature type="compositionally biased region" description="Polar residues" evidence="1">
    <location>
        <begin position="66"/>
        <end position="80"/>
    </location>
</feature>
<feature type="region of interest" description="Disordered" evidence="1">
    <location>
        <begin position="60"/>
        <end position="89"/>
    </location>
</feature>
<accession>A0ABN2U931</accession>
<comment type="caution">
    <text evidence="2">The sequence shown here is derived from an EMBL/GenBank/DDBJ whole genome shotgun (WGS) entry which is preliminary data.</text>
</comment>
<dbReference type="Proteomes" id="UP001500751">
    <property type="component" value="Unassembled WGS sequence"/>
</dbReference>
<evidence type="ECO:0000256" key="1">
    <source>
        <dbReference type="SAM" id="MobiDB-lite"/>
    </source>
</evidence>
<organism evidence="2 3">
    <name type="scientific">Catenulispora yoronensis</name>
    <dbReference type="NCBI Taxonomy" id="450799"/>
    <lineage>
        <taxon>Bacteria</taxon>
        <taxon>Bacillati</taxon>
        <taxon>Actinomycetota</taxon>
        <taxon>Actinomycetes</taxon>
        <taxon>Catenulisporales</taxon>
        <taxon>Catenulisporaceae</taxon>
        <taxon>Catenulispora</taxon>
    </lineage>
</organism>
<sequence length="89" mass="9825">MPTPNPEFSPPPIFCKGNRRTLAEYRRADIFGGMSVISPKLAAPHRLDEPAPIYHYQWADRPHAGRSTQDSPSPANSRSVQPLLPMACG</sequence>
<evidence type="ECO:0000313" key="2">
    <source>
        <dbReference type="EMBL" id="GAA2030504.1"/>
    </source>
</evidence>
<name>A0ABN2U931_9ACTN</name>
<proteinExistence type="predicted"/>
<keyword evidence="3" id="KW-1185">Reference proteome</keyword>
<dbReference type="EMBL" id="BAAAQN010000016">
    <property type="protein sequence ID" value="GAA2030504.1"/>
    <property type="molecule type" value="Genomic_DNA"/>
</dbReference>
<reference evidence="2 3" key="1">
    <citation type="journal article" date="2019" name="Int. J. Syst. Evol. Microbiol.">
        <title>The Global Catalogue of Microorganisms (GCM) 10K type strain sequencing project: providing services to taxonomists for standard genome sequencing and annotation.</title>
        <authorList>
            <consortium name="The Broad Institute Genomics Platform"/>
            <consortium name="The Broad Institute Genome Sequencing Center for Infectious Disease"/>
            <person name="Wu L."/>
            <person name="Ma J."/>
        </authorList>
    </citation>
    <scope>NUCLEOTIDE SEQUENCE [LARGE SCALE GENOMIC DNA]</scope>
    <source>
        <strain evidence="2 3">JCM 16014</strain>
    </source>
</reference>
<evidence type="ECO:0000313" key="3">
    <source>
        <dbReference type="Proteomes" id="UP001500751"/>
    </source>
</evidence>